<comment type="caution">
    <text evidence="1">The sequence shown here is derived from an EMBL/GenBank/DDBJ whole genome shotgun (WGS) entry which is preliminary data.</text>
</comment>
<accession>A0A1S2M9T4</accession>
<dbReference type="Proteomes" id="UP000180057">
    <property type="component" value="Unassembled WGS sequence"/>
</dbReference>
<evidence type="ECO:0000313" key="2">
    <source>
        <dbReference type="Proteomes" id="UP000180057"/>
    </source>
</evidence>
<reference evidence="1 2" key="1">
    <citation type="submission" date="2016-10" db="EMBL/GenBank/DDBJ databases">
        <title>Draft genome sequences of four alkaliphilic bacteria belonging to the Anaerobacillus genus.</title>
        <authorList>
            <person name="Bassil N.M."/>
            <person name="Lloyd J.R."/>
        </authorList>
    </citation>
    <scope>NUCLEOTIDE SEQUENCE [LARGE SCALE GENOMIC DNA]</scope>
    <source>
        <strain evidence="1 2">DSM 22531</strain>
    </source>
</reference>
<name>A0A1S2M9T4_9BACI</name>
<proteinExistence type="predicted"/>
<sequence length="72" mass="9503">MKKSFKLPLIWKIITYSCWINLKLRWYTFWKNWHHVKFYYYNSSRHLLKTRKYHRRFRKAWHQVELWNQEKI</sequence>
<protein>
    <submittedName>
        <fullName evidence="1">Uncharacterized protein</fullName>
    </submittedName>
</protein>
<dbReference type="AlphaFoldDB" id="A0A1S2M9T4"/>
<dbReference type="STRING" id="472963.BKP45_01245"/>
<organism evidence="1 2">
    <name type="scientific">Anaerobacillus alkalidiazotrophicus</name>
    <dbReference type="NCBI Taxonomy" id="472963"/>
    <lineage>
        <taxon>Bacteria</taxon>
        <taxon>Bacillati</taxon>
        <taxon>Bacillota</taxon>
        <taxon>Bacilli</taxon>
        <taxon>Bacillales</taxon>
        <taxon>Bacillaceae</taxon>
        <taxon>Anaerobacillus</taxon>
    </lineage>
</organism>
<keyword evidence="2" id="KW-1185">Reference proteome</keyword>
<dbReference type="EMBL" id="MLQS01000001">
    <property type="protein sequence ID" value="OIJ21429.1"/>
    <property type="molecule type" value="Genomic_DNA"/>
</dbReference>
<evidence type="ECO:0000313" key="1">
    <source>
        <dbReference type="EMBL" id="OIJ21429.1"/>
    </source>
</evidence>
<gene>
    <name evidence="1" type="ORF">BKP45_01245</name>
</gene>